<keyword evidence="2" id="KW-1185">Reference proteome</keyword>
<dbReference type="EMBL" id="KN818343">
    <property type="protein sequence ID" value="KIL58242.1"/>
    <property type="molecule type" value="Genomic_DNA"/>
</dbReference>
<name>A0A0C2WAF8_AMAMK</name>
<sequence>MRGGGLARQTIEYRQFSEPFELTCSNMVGITTTRRRELIHMYSREPHATSNTELFSFLAMAQAHASDSLKSDGRSNDSIKPHR</sequence>
<organism evidence="1 2">
    <name type="scientific">Amanita muscaria (strain Koide BX008)</name>
    <dbReference type="NCBI Taxonomy" id="946122"/>
    <lineage>
        <taxon>Eukaryota</taxon>
        <taxon>Fungi</taxon>
        <taxon>Dikarya</taxon>
        <taxon>Basidiomycota</taxon>
        <taxon>Agaricomycotina</taxon>
        <taxon>Agaricomycetes</taxon>
        <taxon>Agaricomycetidae</taxon>
        <taxon>Agaricales</taxon>
        <taxon>Pluteineae</taxon>
        <taxon>Amanitaceae</taxon>
        <taxon>Amanita</taxon>
    </lineage>
</organism>
<dbReference type="Proteomes" id="UP000054549">
    <property type="component" value="Unassembled WGS sequence"/>
</dbReference>
<reference evidence="1 2" key="1">
    <citation type="submission" date="2014-04" db="EMBL/GenBank/DDBJ databases">
        <title>Evolutionary Origins and Diversification of the Mycorrhizal Mutualists.</title>
        <authorList>
            <consortium name="DOE Joint Genome Institute"/>
            <consortium name="Mycorrhizal Genomics Consortium"/>
            <person name="Kohler A."/>
            <person name="Kuo A."/>
            <person name="Nagy L.G."/>
            <person name="Floudas D."/>
            <person name="Copeland A."/>
            <person name="Barry K.W."/>
            <person name="Cichocki N."/>
            <person name="Veneault-Fourrey C."/>
            <person name="LaButti K."/>
            <person name="Lindquist E.A."/>
            <person name="Lipzen A."/>
            <person name="Lundell T."/>
            <person name="Morin E."/>
            <person name="Murat C."/>
            <person name="Riley R."/>
            <person name="Ohm R."/>
            <person name="Sun H."/>
            <person name="Tunlid A."/>
            <person name="Henrissat B."/>
            <person name="Grigoriev I.V."/>
            <person name="Hibbett D.S."/>
            <person name="Martin F."/>
        </authorList>
    </citation>
    <scope>NUCLEOTIDE SEQUENCE [LARGE SCALE GENOMIC DNA]</scope>
    <source>
        <strain evidence="1 2">Koide BX008</strain>
    </source>
</reference>
<accession>A0A0C2WAF8</accession>
<dbReference type="HOGENOM" id="CLU_160115_0_0_1"/>
<gene>
    <name evidence="1" type="ORF">M378DRAFT_170829</name>
</gene>
<proteinExistence type="predicted"/>
<evidence type="ECO:0000313" key="1">
    <source>
        <dbReference type="EMBL" id="KIL58242.1"/>
    </source>
</evidence>
<protein>
    <submittedName>
        <fullName evidence="1">Uncharacterized protein</fullName>
    </submittedName>
</protein>
<evidence type="ECO:0000313" key="2">
    <source>
        <dbReference type="Proteomes" id="UP000054549"/>
    </source>
</evidence>
<dbReference type="InParanoid" id="A0A0C2WAF8"/>
<dbReference type="AlphaFoldDB" id="A0A0C2WAF8"/>